<dbReference type="EMBL" id="CP017754">
    <property type="protein sequence ID" value="AOZ07690.1"/>
    <property type="molecule type" value="Genomic_DNA"/>
</dbReference>
<dbReference type="Proteomes" id="UP000177515">
    <property type="component" value="Chromosome 1"/>
</dbReference>
<evidence type="ECO:0000256" key="1">
    <source>
        <dbReference type="SAM" id="MobiDB-lite"/>
    </source>
</evidence>
<keyword evidence="4" id="KW-1185">Reference proteome</keyword>
<organism evidence="3 4">
    <name type="scientific">Cupriavidus malaysiensis</name>
    <dbReference type="NCBI Taxonomy" id="367825"/>
    <lineage>
        <taxon>Bacteria</taxon>
        <taxon>Pseudomonadati</taxon>
        <taxon>Pseudomonadota</taxon>
        <taxon>Betaproteobacteria</taxon>
        <taxon>Burkholderiales</taxon>
        <taxon>Burkholderiaceae</taxon>
        <taxon>Cupriavidus</taxon>
    </lineage>
</organism>
<sequence length="122" mass="13427">MPLSPFQVTRKAIESRPVGVQNMKLRSALMLALKDHLASTARNESQAATLFGVPQARIAELMRGRIHQFDLESLVGMAAMAGLRIEMQIVDASGEQPRCGSGQCVPAMPNHRTRHRNPKPSR</sequence>
<dbReference type="RefSeq" id="WP_071015782.1">
    <property type="nucleotide sequence ID" value="NZ_CP017754.1"/>
</dbReference>
<name>A0A1D9I6G6_9BURK</name>
<dbReference type="InterPro" id="IPR039554">
    <property type="entry name" value="HigA2-like_HTH"/>
</dbReference>
<dbReference type="Gene3D" id="1.10.260.40">
    <property type="entry name" value="lambda repressor-like DNA-binding domains"/>
    <property type="match status" value="1"/>
</dbReference>
<evidence type="ECO:0000313" key="4">
    <source>
        <dbReference type="Proteomes" id="UP000177515"/>
    </source>
</evidence>
<dbReference type="Pfam" id="PF13744">
    <property type="entry name" value="HTH_37"/>
    <property type="match status" value="1"/>
</dbReference>
<feature type="domain" description="HigA2-like helix-turn-helix" evidence="2">
    <location>
        <begin position="21"/>
        <end position="89"/>
    </location>
</feature>
<proteinExistence type="predicted"/>
<dbReference type="InterPro" id="IPR010982">
    <property type="entry name" value="Lambda_DNA-bd_dom_sf"/>
</dbReference>
<reference evidence="3 4" key="1">
    <citation type="submission" date="2016-10" db="EMBL/GenBank/DDBJ databases">
        <title>Complete genome sequences of three Cupriavidus strains isolated from various Malaysian environments.</title>
        <authorList>
            <person name="Abdullah A.A.-A."/>
            <person name="Shafie N.A.H."/>
            <person name="Lau N.S."/>
        </authorList>
    </citation>
    <scope>NUCLEOTIDE SEQUENCE [LARGE SCALE GENOMIC DNA]</scope>
    <source>
        <strain evidence="3 4">USMAA1020</strain>
    </source>
</reference>
<evidence type="ECO:0000259" key="2">
    <source>
        <dbReference type="Pfam" id="PF13744"/>
    </source>
</evidence>
<dbReference type="SUPFAM" id="SSF47413">
    <property type="entry name" value="lambda repressor-like DNA-binding domains"/>
    <property type="match status" value="1"/>
</dbReference>
<protein>
    <recommendedName>
        <fullName evidence="2">HigA2-like helix-turn-helix domain-containing protein</fullName>
    </recommendedName>
</protein>
<evidence type="ECO:0000313" key="3">
    <source>
        <dbReference type="EMBL" id="AOZ07690.1"/>
    </source>
</evidence>
<feature type="compositionally biased region" description="Basic residues" evidence="1">
    <location>
        <begin position="111"/>
        <end position="122"/>
    </location>
</feature>
<accession>A0A1D9I6G6</accession>
<feature type="region of interest" description="Disordered" evidence="1">
    <location>
        <begin position="96"/>
        <end position="122"/>
    </location>
</feature>
<gene>
    <name evidence="3" type="ORF">BKK80_19025</name>
</gene>